<sequence length="150" mass="16679">MHAQYSAPREQTQLDITLSAAADVNPDDKGRAAPILVRIYELKSDGVFTSSDYFSLQSNDKALLGSDQLVRDEFILKPGEVKTLRRKSHPDIVALGVLAGYRDLAQADWRAVHKVDPAPEAAWYRMVVPANKLKLQIQLQAKGIRLVPTE</sequence>
<dbReference type="Proteomes" id="UP000255265">
    <property type="component" value="Unassembled WGS sequence"/>
</dbReference>
<evidence type="ECO:0000313" key="1">
    <source>
        <dbReference type="EMBL" id="RDI17359.1"/>
    </source>
</evidence>
<dbReference type="InterPro" id="IPR017734">
    <property type="entry name" value="T6SS_SciN"/>
</dbReference>
<dbReference type="PANTHER" id="PTHR37625">
    <property type="entry name" value="OUTER MEMBRANE LIPOPROTEIN-RELATED"/>
    <property type="match status" value="1"/>
</dbReference>
<evidence type="ECO:0000313" key="2">
    <source>
        <dbReference type="Proteomes" id="UP000255265"/>
    </source>
</evidence>
<organism evidence="1 2">
    <name type="scientific">Pseudacidovorax intermedius</name>
    <dbReference type="NCBI Taxonomy" id="433924"/>
    <lineage>
        <taxon>Bacteria</taxon>
        <taxon>Pseudomonadati</taxon>
        <taxon>Pseudomonadota</taxon>
        <taxon>Betaproteobacteria</taxon>
        <taxon>Burkholderiales</taxon>
        <taxon>Comamonadaceae</taxon>
        <taxon>Pseudacidovorax</taxon>
    </lineage>
</organism>
<accession>A0A370F3K5</accession>
<dbReference type="Pfam" id="PF12790">
    <property type="entry name" value="T6SS-SciN"/>
    <property type="match status" value="1"/>
</dbReference>
<dbReference type="AlphaFoldDB" id="A0A370F3K5"/>
<proteinExistence type="predicted"/>
<dbReference type="PANTHER" id="PTHR37625:SF4">
    <property type="entry name" value="OUTER MEMBRANE LIPOPROTEIN"/>
    <property type="match status" value="1"/>
</dbReference>
<reference evidence="1 2" key="1">
    <citation type="submission" date="2018-07" db="EMBL/GenBank/DDBJ databases">
        <title>Genomic Encyclopedia of Type Strains, Phase IV (KMG-IV): sequencing the most valuable type-strain genomes for metagenomic binning, comparative biology and taxonomic classification.</title>
        <authorList>
            <person name="Goeker M."/>
        </authorList>
    </citation>
    <scope>NUCLEOTIDE SEQUENCE [LARGE SCALE GENOMIC DNA]</scope>
    <source>
        <strain evidence="1 2">DSM 21352</strain>
    </source>
</reference>
<name>A0A370F3K5_9BURK</name>
<dbReference type="Gene3D" id="2.60.40.4150">
    <property type="entry name" value="Type VI secretion system, lipoprotein SciN"/>
    <property type="match status" value="1"/>
</dbReference>
<comment type="caution">
    <text evidence="1">The sequence shown here is derived from an EMBL/GenBank/DDBJ whole genome shotgun (WGS) entry which is preliminary data.</text>
</comment>
<keyword evidence="2" id="KW-1185">Reference proteome</keyword>
<gene>
    <name evidence="1" type="ORF">DFR41_11785</name>
</gene>
<dbReference type="EMBL" id="QQAV01000017">
    <property type="protein sequence ID" value="RDI17359.1"/>
    <property type="molecule type" value="Genomic_DNA"/>
</dbReference>
<protein>
    <submittedName>
        <fullName evidence="1">Type VI secretion system protein VasD</fullName>
    </submittedName>
</protein>
<dbReference type="InterPro" id="IPR038706">
    <property type="entry name" value="Type_VI_SciN-like_sf"/>
</dbReference>
<dbReference type="NCBIfam" id="TIGR03352">
    <property type="entry name" value="VI_chp_3"/>
    <property type="match status" value="1"/>
</dbReference>